<reference evidence="1 2" key="1">
    <citation type="submission" date="2019-02" db="EMBL/GenBank/DDBJ databases">
        <title>Deep-cultivation of Planctomycetes and their phenomic and genomic characterization uncovers novel biology.</title>
        <authorList>
            <person name="Wiegand S."/>
            <person name="Jogler M."/>
            <person name="Boedeker C."/>
            <person name="Pinto D."/>
            <person name="Vollmers J."/>
            <person name="Rivas-Marin E."/>
            <person name="Kohn T."/>
            <person name="Peeters S.H."/>
            <person name="Heuer A."/>
            <person name="Rast P."/>
            <person name="Oberbeckmann S."/>
            <person name="Bunk B."/>
            <person name="Jeske O."/>
            <person name="Meyerdierks A."/>
            <person name="Storesund J.E."/>
            <person name="Kallscheuer N."/>
            <person name="Luecker S."/>
            <person name="Lage O.M."/>
            <person name="Pohl T."/>
            <person name="Merkel B.J."/>
            <person name="Hornburger P."/>
            <person name="Mueller R.-W."/>
            <person name="Bruemmer F."/>
            <person name="Labrenz M."/>
            <person name="Spormann A.M."/>
            <person name="Op Den Camp H."/>
            <person name="Overmann J."/>
            <person name="Amann R."/>
            <person name="Jetten M.S.M."/>
            <person name="Mascher T."/>
            <person name="Medema M.H."/>
            <person name="Devos D.P."/>
            <person name="Kaster A.-K."/>
            <person name="Ovreas L."/>
            <person name="Rohde M."/>
            <person name="Galperin M.Y."/>
            <person name="Jogler C."/>
        </authorList>
    </citation>
    <scope>NUCLEOTIDE SEQUENCE [LARGE SCALE GENOMIC DNA]</scope>
    <source>
        <strain evidence="1 2">Poly41</strain>
    </source>
</reference>
<dbReference type="RefSeq" id="WP_146524603.1">
    <property type="nucleotide sequence ID" value="NZ_SJPV01000001.1"/>
</dbReference>
<protein>
    <submittedName>
        <fullName evidence="1">Uncharacterized protein</fullName>
    </submittedName>
</protein>
<gene>
    <name evidence="1" type="ORF">Poly41_08630</name>
</gene>
<evidence type="ECO:0000313" key="2">
    <source>
        <dbReference type="Proteomes" id="UP000319143"/>
    </source>
</evidence>
<name>A0A5C6E564_9BACT</name>
<evidence type="ECO:0000313" key="1">
    <source>
        <dbReference type="EMBL" id="TWU42566.1"/>
    </source>
</evidence>
<dbReference type="EMBL" id="SJPV01000001">
    <property type="protein sequence ID" value="TWU42566.1"/>
    <property type="molecule type" value="Genomic_DNA"/>
</dbReference>
<proteinExistence type="predicted"/>
<keyword evidence="2" id="KW-1185">Reference proteome</keyword>
<comment type="caution">
    <text evidence="1">The sequence shown here is derived from an EMBL/GenBank/DDBJ whole genome shotgun (WGS) entry which is preliminary data.</text>
</comment>
<sequence>MSDVTQILKQIEEGNPSWNTKPLQRSRHLLSVHMPGSIRKPRARLCTLGYEPRHTTNLDEVLPMT</sequence>
<dbReference type="AlphaFoldDB" id="A0A5C6E564"/>
<organism evidence="1 2">
    <name type="scientific">Novipirellula artificiosorum</name>
    <dbReference type="NCBI Taxonomy" id="2528016"/>
    <lineage>
        <taxon>Bacteria</taxon>
        <taxon>Pseudomonadati</taxon>
        <taxon>Planctomycetota</taxon>
        <taxon>Planctomycetia</taxon>
        <taxon>Pirellulales</taxon>
        <taxon>Pirellulaceae</taxon>
        <taxon>Novipirellula</taxon>
    </lineage>
</organism>
<dbReference type="Proteomes" id="UP000319143">
    <property type="component" value="Unassembled WGS sequence"/>
</dbReference>
<accession>A0A5C6E564</accession>